<evidence type="ECO:0000313" key="2">
    <source>
        <dbReference type="Proteomes" id="UP000663844"/>
    </source>
</evidence>
<feature type="non-terminal residue" evidence="1">
    <location>
        <position position="1"/>
    </location>
</feature>
<accession>A0A820CV99</accession>
<organism evidence="1 2">
    <name type="scientific">Adineta steineri</name>
    <dbReference type="NCBI Taxonomy" id="433720"/>
    <lineage>
        <taxon>Eukaryota</taxon>
        <taxon>Metazoa</taxon>
        <taxon>Spiralia</taxon>
        <taxon>Gnathifera</taxon>
        <taxon>Rotifera</taxon>
        <taxon>Eurotatoria</taxon>
        <taxon>Bdelloidea</taxon>
        <taxon>Adinetida</taxon>
        <taxon>Adinetidae</taxon>
        <taxon>Adineta</taxon>
    </lineage>
</organism>
<sequence length="37" mass="4314">SILGKDEDSQWLIGHLPSTCLISRHPFCVNHLRIWIK</sequence>
<dbReference type="Proteomes" id="UP000663844">
    <property type="component" value="Unassembled WGS sequence"/>
</dbReference>
<name>A0A820CV99_9BILA</name>
<protein>
    <submittedName>
        <fullName evidence="1">Uncharacterized protein</fullName>
    </submittedName>
</protein>
<proteinExistence type="predicted"/>
<dbReference type="AlphaFoldDB" id="A0A820CV99"/>
<comment type="caution">
    <text evidence="1">The sequence shown here is derived from an EMBL/GenBank/DDBJ whole genome shotgun (WGS) entry which is preliminary data.</text>
</comment>
<gene>
    <name evidence="1" type="ORF">OXD698_LOCUS42289</name>
</gene>
<reference evidence="1" key="1">
    <citation type="submission" date="2021-02" db="EMBL/GenBank/DDBJ databases">
        <authorList>
            <person name="Nowell W R."/>
        </authorList>
    </citation>
    <scope>NUCLEOTIDE SEQUENCE</scope>
</reference>
<evidence type="ECO:0000313" key="1">
    <source>
        <dbReference type="EMBL" id="CAF4228987.1"/>
    </source>
</evidence>
<dbReference type="EMBL" id="CAJOAZ010010934">
    <property type="protein sequence ID" value="CAF4228987.1"/>
    <property type="molecule type" value="Genomic_DNA"/>
</dbReference>